<dbReference type="NCBIfam" id="TIGR01930">
    <property type="entry name" value="AcCoA-C-Actrans"/>
    <property type="match status" value="1"/>
</dbReference>
<evidence type="ECO:0000256" key="2">
    <source>
        <dbReference type="ARBA" id="ARBA00012705"/>
    </source>
</evidence>
<dbReference type="OrthoDB" id="9764638at2"/>
<comment type="similarity">
    <text evidence="1 8">Belongs to the thiolase-like superfamily. Thiolase family.</text>
</comment>
<dbReference type="FunFam" id="3.40.47.10:FF:000010">
    <property type="entry name" value="Acetyl-CoA acetyltransferase (Thiolase)"/>
    <property type="match status" value="1"/>
</dbReference>
<dbReference type="EMBL" id="VLNY01000004">
    <property type="protein sequence ID" value="KAA0022814.1"/>
    <property type="molecule type" value="Genomic_DNA"/>
</dbReference>
<dbReference type="AlphaFoldDB" id="A0A5A7SBB1"/>
<keyword evidence="4 8" id="KW-0012">Acyltransferase</keyword>
<evidence type="ECO:0000259" key="9">
    <source>
        <dbReference type="Pfam" id="PF00108"/>
    </source>
</evidence>
<evidence type="ECO:0000313" key="12">
    <source>
        <dbReference type="Proteomes" id="UP000322244"/>
    </source>
</evidence>
<name>A0A5A7SBB1_9NOCA</name>
<feature type="active site" description="Proton acceptor" evidence="7">
    <location>
        <position position="381"/>
    </location>
</feature>
<accession>A0A5A7SBB1</accession>
<sequence length="397" mass="40898">MSSSVIVSGARTPVGRLLGGLKGFSGSDLGGFAIKAALEKSGVAPEQVEYVIMGQVLTAGAGQIPARQAAVAAGIPMDVPALTINKVCLSGVDAIALADQLIRAGEFDIVVAGGQESMTNAPHMLEKSREGFKYGDVTLRDHLAFDGLYDIFTDQAMGSLTEQRNRTESTPLTREEQDEFAAASHQRAALAWKNGVFDDEVVPVAVPQRKGDPVMVTTDEGIRADTTVETLGKLRPAFSKDGTVTAGSASQISDGAAAVVVMSKAKAEELGLDWLAEIGAHGVVAGPDSTLQSQPARAIAKACAREGIDPKDLDLVEINEAFAAVGITSARELGLDADRVNVNGGAIAIGHPLGMSGARIALHLALELRRRGGGVGAAALCGGGGQGDALIMRVPKS</sequence>
<dbReference type="Proteomes" id="UP000322244">
    <property type="component" value="Unassembled WGS sequence"/>
</dbReference>
<evidence type="ECO:0000256" key="1">
    <source>
        <dbReference type="ARBA" id="ARBA00010982"/>
    </source>
</evidence>
<dbReference type="PIRSF" id="PIRSF000429">
    <property type="entry name" value="Ac-CoA_Ac_transf"/>
    <property type="match status" value="1"/>
</dbReference>
<dbReference type="Pfam" id="PF02803">
    <property type="entry name" value="Thiolase_C"/>
    <property type="match status" value="1"/>
</dbReference>
<feature type="active site" description="Acyl-thioester intermediate" evidence="7">
    <location>
        <position position="88"/>
    </location>
</feature>
<dbReference type="PANTHER" id="PTHR18919">
    <property type="entry name" value="ACETYL-COA C-ACYLTRANSFERASE"/>
    <property type="match status" value="1"/>
</dbReference>
<evidence type="ECO:0000256" key="7">
    <source>
        <dbReference type="PIRSR" id="PIRSR000429-1"/>
    </source>
</evidence>
<dbReference type="InterPro" id="IPR020613">
    <property type="entry name" value="Thiolase_CS"/>
</dbReference>
<evidence type="ECO:0000256" key="4">
    <source>
        <dbReference type="ARBA" id="ARBA00023315"/>
    </source>
</evidence>
<dbReference type="InterPro" id="IPR020610">
    <property type="entry name" value="Thiolase_AS"/>
</dbReference>
<dbReference type="Pfam" id="PF00108">
    <property type="entry name" value="Thiolase_N"/>
    <property type="match status" value="1"/>
</dbReference>
<gene>
    <name evidence="11" type="ORF">FOY51_09840</name>
</gene>
<dbReference type="Gene3D" id="3.40.47.10">
    <property type="match status" value="2"/>
</dbReference>
<organism evidence="11 12">
    <name type="scientific">Antrihabitans cavernicola</name>
    <dbReference type="NCBI Taxonomy" id="2495913"/>
    <lineage>
        <taxon>Bacteria</taxon>
        <taxon>Bacillati</taxon>
        <taxon>Actinomycetota</taxon>
        <taxon>Actinomycetes</taxon>
        <taxon>Mycobacteriales</taxon>
        <taxon>Nocardiaceae</taxon>
        <taxon>Antrihabitans</taxon>
    </lineage>
</organism>
<feature type="domain" description="Thiolase C-terminal" evidence="10">
    <location>
        <begin position="273"/>
        <end position="393"/>
    </location>
</feature>
<keyword evidence="3 8" id="KW-0808">Transferase</keyword>
<dbReference type="GO" id="GO:0003985">
    <property type="term" value="F:acetyl-CoA C-acetyltransferase activity"/>
    <property type="evidence" value="ECO:0007669"/>
    <property type="project" value="UniProtKB-EC"/>
</dbReference>
<feature type="domain" description="Thiolase N-terminal" evidence="9">
    <location>
        <begin position="5"/>
        <end position="264"/>
    </location>
</feature>
<evidence type="ECO:0000256" key="3">
    <source>
        <dbReference type="ARBA" id="ARBA00022679"/>
    </source>
</evidence>
<evidence type="ECO:0000313" key="11">
    <source>
        <dbReference type="EMBL" id="KAA0022814.1"/>
    </source>
</evidence>
<dbReference type="EC" id="2.3.1.9" evidence="2"/>
<dbReference type="InterPro" id="IPR020616">
    <property type="entry name" value="Thiolase_N"/>
</dbReference>
<evidence type="ECO:0000256" key="5">
    <source>
        <dbReference type="ARBA" id="ARBA00030755"/>
    </source>
</evidence>
<comment type="caution">
    <text evidence="11">The sequence shown here is derived from an EMBL/GenBank/DDBJ whole genome shotgun (WGS) entry which is preliminary data.</text>
</comment>
<dbReference type="PROSITE" id="PS00099">
    <property type="entry name" value="THIOLASE_3"/>
    <property type="match status" value="1"/>
</dbReference>
<dbReference type="InterPro" id="IPR016039">
    <property type="entry name" value="Thiolase-like"/>
</dbReference>
<dbReference type="RefSeq" id="WP_149430073.1">
    <property type="nucleotide sequence ID" value="NZ_VLNY01000004.1"/>
</dbReference>
<evidence type="ECO:0000256" key="8">
    <source>
        <dbReference type="RuleBase" id="RU003557"/>
    </source>
</evidence>
<evidence type="ECO:0000256" key="6">
    <source>
        <dbReference type="ARBA" id="ARBA00040529"/>
    </source>
</evidence>
<feature type="active site" description="Proton acceptor" evidence="7">
    <location>
        <position position="351"/>
    </location>
</feature>
<reference evidence="11 12" key="1">
    <citation type="submission" date="2019-07" db="EMBL/GenBank/DDBJ databases">
        <title>Rhodococcus cavernicolus sp. nov., isolated from a cave.</title>
        <authorList>
            <person name="Lee S.D."/>
        </authorList>
    </citation>
    <scope>NUCLEOTIDE SEQUENCE [LARGE SCALE GENOMIC DNA]</scope>
    <source>
        <strain evidence="11 12">C1-24</strain>
    </source>
</reference>
<protein>
    <recommendedName>
        <fullName evidence="6">Probable acetyl-CoA acetyltransferase</fullName>
        <ecNumber evidence="2">2.3.1.9</ecNumber>
    </recommendedName>
    <alternativeName>
        <fullName evidence="5">Acetoacetyl-CoA thiolase</fullName>
    </alternativeName>
</protein>
<dbReference type="CDD" id="cd00751">
    <property type="entry name" value="thiolase"/>
    <property type="match status" value="1"/>
</dbReference>
<proteinExistence type="inferred from homology"/>
<dbReference type="InterPro" id="IPR002155">
    <property type="entry name" value="Thiolase"/>
</dbReference>
<dbReference type="SUPFAM" id="SSF53901">
    <property type="entry name" value="Thiolase-like"/>
    <property type="match status" value="2"/>
</dbReference>
<dbReference type="PROSITE" id="PS00098">
    <property type="entry name" value="THIOLASE_1"/>
    <property type="match status" value="1"/>
</dbReference>
<evidence type="ECO:0000259" key="10">
    <source>
        <dbReference type="Pfam" id="PF02803"/>
    </source>
</evidence>
<dbReference type="PROSITE" id="PS00737">
    <property type="entry name" value="THIOLASE_2"/>
    <property type="match status" value="1"/>
</dbReference>
<dbReference type="InterPro" id="IPR020617">
    <property type="entry name" value="Thiolase_C"/>
</dbReference>
<keyword evidence="12" id="KW-1185">Reference proteome</keyword>
<dbReference type="InterPro" id="IPR020615">
    <property type="entry name" value="Thiolase_acyl_enz_int_AS"/>
</dbReference>
<dbReference type="PANTHER" id="PTHR18919:SF107">
    <property type="entry name" value="ACETYL-COA ACETYLTRANSFERASE, CYTOSOLIC"/>
    <property type="match status" value="1"/>
</dbReference>